<proteinExistence type="predicted"/>
<gene>
    <name evidence="3" type="ORF">PGH07_01500</name>
</gene>
<keyword evidence="1" id="KW-0732">Signal</keyword>
<evidence type="ECO:0000256" key="1">
    <source>
        <dbReference type="SAM" id="SignalP"/>
    </source>
</evidence>
<dbReference type="SMART" id="SM00867">
    <property type="entry name" value="YceI"/>
    <property type="match status" value="1"/>
</dbReference>
<keyword evidence="4" id="KW-1185">Reference proteome</keyword>
<dbReference type="PANTHER" id="PTHR34406">
    <property type="entry name" value="PROTEIN YCEI"/>
    <property type="match status" value="1"/>
</dbReference>
<dbReference type="Gene3D" id="2.40.128.110">
    <property type="entry name" value="Lipid/polyisoprenoid-binding, YceI-like"/>
    <property type="match status" value="1"/>
</dbReference>
<feature type="domain" description="Lipid/polyisoprenoid-binding YceI-like" evidence="2">
    <location>
        <begin position="21"/>
        <end position="186"/>
    </location>
</feature>
<comment type="caution">
    <text evidence="3">The sequence shown here is derived from an EMBL/GenBank/DDBJ whole genome shotgun (WGS) entry which is preliminary data.</text>
</comment>
<evidence type="ECO:0000313" key="3">
    <source>
        <dbReference type="EMBL" id="MDM5270848.1"/>
    </source>
</evidence>
<organism evidence="3 4">
    <name type="scientific">Sulfurovum zhangzhouensis</name>
    <dbReference type="NCBI Taxonomy" id="3019067"/>
    <lineage>
        <taxon>Bacteria</taxon>
        <taxon>Pseudomonadati</taxon>
        <taxon>Campylobacterota</taxon>
        <taxon>Epsilonproteobacteria</taxon>
        <taxon>Campylobacterales</taxon>
        <taxon>Sulfurovaceae</taxon>
        <taxon>Sulfurovum</taxon>
    </lineage>
</organism>
<dbReference type="EMBL" id="JAQIBD010000001">
    <property type="protein sequence ID" value="MDM5270848.1"/>
    <property type="molecule type" value="Genomic_DNA"/>
</dbReference>
<dbReference type="InterPro" id="IPR036761">
    <property type="entry name" value="TTHA0802/YceI-like_sf"/>
</dbReference>
<dbReference type="RefSeq" id="WP_289412124.1">
    <property type="nucleotide sequence ID" value="NZ_JAQIBD010000001.1"/>
</dbReference>
<feature type="signal peptide" evidence="1">
    <location>
        <begin position="1"/>
        <end position="19"/>
    </location>
</feature>
<dbReference type="Pfam" id="PF04264">
    <property type="entry name" value="YceI"/>
    <property type="match status" value="1"/>
</dbReference>
<reference evidence="3" key="1">
    <citation type="submission" date="2023-01" db="EMBL/GenBank/DDBJ databases">
        <title>Sulfurovum sp. zt1-1 genome assembly.</title>
        <authorList>
            <person name="Wang J."/>
        </authorList>
    </citation>
    <scope>NUCLEOTIDE SEQUENCE</scope>
    <source>
        <strain evidence="3">Zt1-1</strain>
    </source>
</reference>
<sequence>MKLSTVIFASMLSVGTLFAGTYNVDLDHSNVAFKVKHMMISNVTGQFNKFSGTFNYDDETKTLTSLNGEVDVNSIDTDNAKRDAHLKSVDFFDVAKYPSMQLTLDKVEGDTALVKLTMHGVTKEVKMELETSGTVIKDPWGNSRTGLSLSGKINRKDFGLNWNQVIEAGGVAVGETVKINIEIEGILAK</sequence>
<dbReference type="PANTHER" id="PTHR34406:SF1">
    <property type="entry name" value="PROTEIN YCEI"/>
    <property type="match status" value="1"/>
</dbReference>
<evidence type="ECO:0000313" key="4">
    <source>
        <dbReference type="Proteomes" id="UP001169069"/>
    </source>
</evidence>
<dbReference type="Proteomes" id="UP001169069">
    <property type="component" value="Unassembled WGS sequence"/>
</dbReference>
<protein>
    <submittedName>
        <fullName evidence="3">YceI family protein</fullName>
    </submittedName>
</protein>
<accession>A0ABT7QVI3</accession>
<evidence type="ECO:0000259" key="2">
    <source>
        <dbReference type="SMART" id="SM00867"/>
    </source>
</evidence>
<dbReference type="InterPro" id="IPR007372">
    <property type="entry name" value="Lipid/polyisoprenoid-bd_YceI"/>
</dbReference>
<name>A0ABT7QVI3_9BACT</name>
<dbReference type="SUPFAM" id="SSF101874">
    <property type="entry name" value="YceI-like"/>
    <property type="match status" value="1"/>
</dbReference>
<feature type="chain" id="PRO_5047177753" evidence="1">
    <location>
        <begin position="20"/>
        <end position="189"/>
    </location>
</feature>